<proteinExistence type="predicted"/>
<dbReference type="RefSeq" id="WP_138191191.1">
    <property type="nucleotide sequence ID" value="NZ_VBWP01000006.1"/>
</dbReference>
<dbReference type="Gene3D" id="3.10.20.320">
    <property type="entry name" value="Putative peptidoglycan bound protein (lpxtg motif)"/>
    <property type="match status" value="1"/>
</dbReference>
<evidence type="ECO:0000256" key="1">
    <source>
        <dbReference type="ARBA" id="ARBA00022737"/>
    </source>
</evidence>
<keyword evidence="1" id="KW-0677">Repeat</keyword>
<keyword evidence="2" id="KW-1133">Transmembrane helix</keyword>
<evidence type="ECO:0000256" key="2">
    <source>
        <dbReference type="SAM" id="Phobius"/>
    </source>
</evidence>
<dbReference type="InParanoid" id="A0A5R8QBG8"/>
<evidence type="ECO:0000313" key="4">
    <source>
        <dbReference type="EMBL" id="TLG72965.1"/>
    </source>
</evidence>
<evidence type="ECO:0000313" key="5">
    <source>
        <dbReference type="Proteomes" id="UP000306912"/>
    </source>
</evidence>
<gene>
    <name evidence="4" type="ORF">FEZ08_07925</name>
</gene>
<name>A0A5R8QBG8_9FIRM</name>
<keyword evidence="2" id="KW-0472">Membrane</keyword>
<keyword evidence="5" id="KW-1185">Reference proteome</keyword>
<evidence type="ECO:0000259" key="3">
    <source>
        <dbReference type="Pfam" id="PF06458"/>
    </source>
</evidence>
<dbReference type="Proteomes" id="UP000306912">
    <property type="component" value="Unassembled WGS sequence"/>
</dbReference>
<keyword evidence="2" id="KW-0812">Transmembrane</keyword>
<sequence>MLVIINSTSVFATTENNVISEDVTVENVISTNNVQETNDILGENIEVIKPDNNLAITQQYLLRSSLTIPDYIQLTYDPANAAFPYVDTNPDYLIVDMIYLNKPQNVAYYLSVDYQLYLATGEKQIHLIYVKDNAIVDILDVTYGSIITSETRTFIVADGGGDQLNFTIDEPNKGTSEVQILLTAPTVKINFVDENGEQISAPFAFNSLAAMQYNISPPMLSGYSYVSTTGNTSGFLSRVVSNMDYIVLANETYGYKYMNRYYDDGTVDVWLENLYNADLSSPRYNVLWGETVFWTKADWTAAGLPRMNGGSVITDTIVQSDEITFIYQKDPVASIDNNTAASDEIVLPNTGLYSGEATAIGLLFVSTALIALASIKYLAKHYLK</sequence>
<organism evidence="4 5">
    <name type="scientific">Culicoidibacter larvae</name>
    <dbReference type="NCBI Taxonomy" id="2579976"/>
    <lineage>
        <taxon>Bacteria</taxon>
        <taxon>Bacillati</taxon>
        <taxon>Bacillota</taxon>
        <taxon>Culicoidibacteria</taxon>
        <taxon>Culicoidibacterales</taxon>
        <taxon>Culicoidibacteraceae</taxon>
        <taxon>Culicoidibacter</taxon>
    </lineage>
</organism>
<feature type="transmembrane region" description="Helical" evidence="2">
    <location>
        <begin position="359"/>
        <end position="379"/>
    </location>
</feature>
<feature type="domain" description="MucBP" evidence="3">
    <location>
        <begin position="186"/>
        <end position="237"/>
    </location>
</feature>
<reference evidence="4 5" key="1">
    <citation type="submission" date="2019-05" db="EMBL/GenBank/DDBJ databases">
        <title>Culicoidintestinum kansasii gen. nov., sp. nov. from the gastrointestinal tract of the biting midge, Culicoides sonorensis.</title>
        <authorList>
            <person name="Neupane S."/>
            <person name="Ghosh A."/>
            <person name="Gunther S."/>
            <person name="Martin K."/>
            <person name="Zurek L."/>
        </authorList>
    </citation>
    <scope>NUCLEOTIDE SEQUENCE [LARGE SCALE GENOMIC DNA]</scope>
    <source>
        <strain evidence="4 5">CS-1</strain>
    </source>
</reference>
<dbReference type="AlphaFoldDB" id="A0A5R8QBG8"/>
<dbReference type="InterPro" id="IPR009459">
    <property type="entry name" value="MucBP_dom"/>
</dbReference>
<protein>
    <recommendedName>
        <fullName evidence="3">MucBP domain-containing protein</fullName>
    </recommendedName>
</protein>
<comment type="caution">
    <text evidence="4">The sequence shown here is derived from an EMBL/GenBank/DDBJ whole genome shotgun (WGS) entry which is preliminary data.</text>
</comment>
<accession>A0A5R8QBG8</accession>
<dbReference type="Pfam" id="PF06458">
    <property type="entry name" value="MucBP"/>
    <property type="match status" value="1"/>
</dbReference>
<dbReference type="EMBL" id="VBWP01000006">
    <property type="protein sequence ID" value="TLG72965.1"/>
    <property type="molecule type" value="Genomic_DNA"/>
</dbReference>